<keyword evidence="2 4" id="KW-0238">DNA-binding</keyword>
<proteinExistence type="predicted"/>
<keyword evidence="1" id="KW-0805">Transcription regulation</keyword>
<dbReference type="PROSITE" id="PS01081">
    <property type="entry name" value="HTH_TETR_1"/>
    <property type="match status" value="1"/>
</dbReference>
<dbReference type="PANTHER" id="PTHR30055:SF238">
    <property type="entry name" value="MYCOFACTOCIN BIOSYNTHESIS TRANSCRIPTIONAL REGULATOR MFTR-RELATED"/>
    <property type="match status" value="1"/>
</dbReference>
<reference evidence="6 7" key="1">
    <citation type="submission" date="2023-07" db="EMBL/GenBank/DDBJ databases">
        <title>Sequencing the genomes of 1000 actinobacteria strains.</title>
        <authorList>
            <person name="Klenk H.-P."/>
        </authorList>
    </citation>
    <scope>NUCLEOTIDE SEQUENCE [LARGE SCALE GENOMIC DNA]</scope>
    <source>
        <strain evidence="6 7">DSM 44711</strain>
    </source>
</reference>
<evidence type="ECO:0000313" key="7">
    <source>
        <dbReference type="Proteomes" id="UP001183629"/>
    </source>
</evidence>
<dbReference type="Pfam" id="PF17754">
    <property type="entry name" value="TetR_C_14"/>
    <property type="match status" value="1"/>
</dbReference>
<dbReference type="SUPFAM" id="SSF46689">
    <property type="entry name" value="Homeodomain-like"/>
    <property type="match status" value="1"/>
</dbReference>
<evidence type="ECO:0000256" key="1">
    <source>
        <dbReference type="ARBA" id="ARBA00023015"/>
    </source>
</evidence>
<dbReference type="GO" id="GO:0003700">
    <property type="term" value="F:DNA-binding transcription factor activity"/>
    <property type="evidence" value="ECO:0007669"/>
    <property type="project" value="TreeGrafter"/>
</dbReference>
<dbReference type="PANTHER" id="PTHR30055">
    <property type="entry name" value="HTH-TYPE TRANSCRIPTIONAL REGULATOR RUTR"/>
    <property type="match status" value="1"/>
</dbReference>
<dbReference type="AlphaFoldDB" id="A0AAE3ZK68"/>
<evidence type="ECO:0000256" key="2">
    <source>
        <dbReference type="ARBA" id="ARBA00023125"/>
    </source>
</evidence>
<evidence type="ECO:0000256" key="4">
    <source>
        <dbReference type="PROSITE-ProRule" id="PRU00335"/>
    </source>
</evidence>
<dbReference type="InterPro" id="IPR041347">
    <property type="entry name" value="MftR_C"/>
</dbReference>
<feature type="DNA-binding region" description="H-T-H motif" evidence="4">
    <location>
        <begin position="37"/>
        <end position="56"/>
    </location>
</feature>
<evidence type="ECO:0000259" key="5">
    <source>
        <dbReference type="PROSITE" id="PS50977"/>
    </source>
</evidence>
<evidence type="ECO:0000256" key="3">
    <source>
        <dbReference type="ARBA" id="ARBA00023163"/>
    </source>
</evidence>
<comment type="caution">
    <text evidence="6">The sequence shown here is derived from an EMBL/GenBank/DDBJ whole genome shotgun (WGS) entry which is preliminary data.</text>
</comment>
<organism evidence="6 7">
    <name type="scientific">Catenuloplanes niger</name>
    <dbReference type="NCBI Taxonomy" id="587534"/>
    <lineage>
        <taxon>Bacteria</taxon>
        <taxon>Bacillati</taxon>
        <taxon>Actinomycetota</taxon>
        <taxon>Actinomycetes</taxon>
        <taxon>Micromonosporales</taxon>
        <taxon>Micromonosporaceae</taxon>
        <taxon>Catenuloplanes</taxon>
    </lineage>
</organism>
<dbReference type="InterPro" id="IPR050109">
    <property type="entry name" value="HTH-type_TetR-like_transc_reg"/>
</dbReference>
<sequence length="196" mass="21054">MNSQALGLRERKKAATRLALHEAALRLVLRDGLAGVTVEAIADAAEVSRRTFSNYFAGKEEALLHGDQIRMGTFLDTIRARPAGEAPWVALRETMVTLRDTFGSRSPGVTAQLRLLRKQPTLAGRQAAIYAEAEQELAAEFTARGAAPGLPARVLAATSMAAVRVATTQWIEENGATPLPDLIDAALLVIRPAFPD</sequence>
<dbReference type="InterPro" id="IPR009057">
    <property type="entry name" value="Homeodomain-like_sf"/>
</dbReference>
<dbReference type="EMBL" id="JAVDYC010000001">
    <property type="protein sequence ID" value="MDR7321454.1"/>
    <property type="molecule type" value="Genomic_DNA"/>
</dbReference>
<feature type="domain" description="HTH tetR-type" evidence="5">
    <location>
        <begin position="14"/>
        <end position="74"/>
    </location>
</feature>
<dbReference type="InterPro" id="IPR001647">
    <property type="entry name" value="HTH_TetR"/>
</dbReference>
<keyword evidence="7" id="KW-1185">Reference proteome</keyword>
<dbReference type="InterPro" id="IPR023772">
    <property type="entry name" value="DNA-bd_HTH_TetR-type_CS"/>
</dbReference>
<accession>A0AAE3ZK68</accession>
<dbReference type="RefSeq" id="WP_310410471.1">
    <property type="nucleotide sequence ID" value="NZ_JAVDYC010000001.1"/>
</dbReference>
<dbReference type="GO" id="GO:0000976">
    <property type="term" value="F:transcription cis-regulatory region binding"/>
    <property type="evidence" value="ECO:0007669"/>
    <property type="project" value="TreeGrafter"/>
</dbReference>
<dbReference type="Proteomes" id="UP001183629">
    <property type="component" value="Unassembled WGS sequence"/>
</dbReference>
<name>A0AAE3ZK68_9ACTN</name>
<dbReference type="PROSITE" id="PS50977">
    <property type="entry name" value="HTH_TETR_2"/>
    <property type="match status" value="1"/>
</dbReference>
<dbReference type="Gene3D" id="1.10.357.10">
    <property type="entry name" value="Tetracycline Repressor, domain 2"/>
    <property type="match status" value="1"/>
</dbReference>
<gene>
    <name evidence="6" type="ORF">J2S44_001704</name>
</gene>
<keyword evidence="3" id="KW-0804">Transcription</keyword>
<dbReference type="Gene3D" id="1.10.10.60">
    <property type="entry name" value="Homeodomain-like"/>
    <property type="match status" value="1"/>
</dbReference>
<dbReference type="Pfam" id="PF00440">
    <property type="entry name" value="TetR_N"/>
    <property type="match status" value="1"/>
</dbReference>
<evidence type="ECO:0000313" key="6">
    <source>
        <dbReference type="EMBL" id="MDR7321454.1"/>
    </source>
</evidence>
<protein>
    <submittedName>
        <fullName evidence="6">AcrR family transcriptional regulator</fullName>
    </submittedName>
</protein>